<dbReference type="Pfam" id="PF00077">
    <property type="entry name" value="RVP"/>
    <property type="match status" value="1"/>
</dbReference>
<dbReference type="EMBL" id="CP136890">
    <property type="protein sequence ID" value="WOK92868.1"/>
    <property type="molecule type" value="Genomic_DNA"/>
</dbReference>
<dbReference type="Proteomes" id="UP001327560">
    <property type="component" value="Chromosome 1"/>
</dbReference>
<evidence type="ECO:0000313" key="3">
    <source>
        <dbReference type="EMBL" id="WOK92868.1"/>
    </source>
</evidence>
<dbReference type="SUPFAM" id="SSF50630">
    <property type="entry name" value="Acid proteases"/>
    <property type="match status" value="1"/>
</dbReference>
<dbReference type="PROSITE" id="PS00141">
    <property type="entry name" value="ASP_PROTEASE"/>
    <property type="match status" value="1"/>
</dbReference>
<evidence type="ECO:0000259" key="2">
    <source>
        <dbReference type="Pfam" id="PF00077"/>
    </source>
</evidence>
<accession>A0AAQ3JMU5</accession>
<dbReference type="GO" id="GO:0006508">
    <property type="term" value="P:proteolysis"/>
    <property type="evidence" value="ECO:0007669"/>
    <property type="project" value="InterPro"/>
</dbReference>
<dbReference type="InterPro" id="IPR018061">
    <property type="entry name" value="Retropepsins"/>
</dbReference>
<evidence type="ECO:0000313" key="4">
    <source>
        <dbReference type="Proteomes" id="UP001327560"/>
    </source>
</evidence>
<sequence>MSDWNLTAASLVYKEALKATDPLGTPAEGFVKPALITTKHSESIFKQLNTLIQLTCKIKEQLDELAIEVKQLKLAKEKASPQSIADSIDSLAKDLQKLKIGDSSEKKTLKPPGKLYVFKDPRISDLPQEFASIADKVDQPKGKRVLNRLYNMTIIMEIPQVKSFRVQAILDTGATVCCIDQDSIPEEALEPSAYPIMINGVNSQQMASKKLKNGYMSIEENRFSIPFT</sequence>
<dbReference type="AlphaFoldDB" id="A0AAQ3JMU5"/>
<dbReference type="InterPro" id="IPR001969">
    <property type="entry name" value="Aspartic_peptidase_AS"/>
</dbReference>
<name>A0AAQ3JMU5_9LILI</name>
<keyword evidence="1" id="KW-0378">Hydrolase</keyword>
<keyword evidence="4" id="KW-1185">Reference proteome</keyword>
<protein>
    <recommendedName>
        <fullName evidence="2">Retropepsins domain-containing protein</fullName>
    </recommendedName>
</protein>
<reference evidence="3 4" key="1">
    <citation type="submission" date="2023-10" db="EMBL/GenBank/DDBJ databases">
        <title>Chromosome-scale genome assembly provides insights into flower coloration mechanisms of Canna indica.</title>
        <authorList>
            <person name="Li C."/>
        </authorList>
    </citation>
    <scope>NUCLEOTIDE SEQUENCE [LARGE SCALE GENOMIC DNA]</scope>
    <source>
        <tissue evidence="3">Flower</tissue>
    </source>
</reference>
<evidence type="ECO:0000256" key="1">
    <source>
        <dbReference type="ARBA" id="ARBA00022801"/>
    </source>
</evidence>
<dbReference type="InterPro" id="IPR021109">
    <property type="entry name" value="Peptidase_aspartic_dom_sf"/>
</dbReference>
<gene>
    <name evidence="3" type="ORF">Cni_G01560</name>
</gene>
<organism evidence="3 4">
    <name type="scientific">Canna indica</name>
    <name type="common">Indian-shot</name>
    <dbReference type="NCBI Taxonomy" id="4628"/>
    <lineage>
        <taxon>Eukaryota</taxon>
        <taxon>Viridiplantae</taxon>
        <taxon>Streptophyta</taxon>
        <taxon>Embryophyta</taxon>
        <taxon>Tracheophyta</taxon>
        <taxon>Spermatophyta</taxon>
        <taxon>Magnoliopsida</taxon>
        <taxon>Liliopsida</taxon>
        <taxon>Zingiberales</taxon>
        <taxon>Cannaceae</taxon>
        <taxon>Canna</taxon>
    </lineage>
</organism>
<feature type="domain" description="Retropepsins" evidence="2">
    <location>
        <begin position="162"/>
        <end position="222"/>
    </location>
</feature>
<dbReference type="GO" id="GO:0004190">
    <property type="term" value="F:aspartic-type endopeptidase activity"/>
    <property type="evidence" value="ECO:0007669"/>
    <property type="project" value="InterPro"/>
</dbReference>
<proteinExistence type="predicted"/>